<dbReference type="InterPro" id="IPR008621">
    <property type="entry name" value="Cbb3-typ_cyt_oxidase_comp"/>
</dbReference>
<gene>
    <name evidence="3" type="ORF">LCGC14_0172770</name>
</gene>
<proteinExistence type="predicted"/>
<feature type="region of interest" description="Disordered" evidence="1">
    <location>
        <begin position="45"/>
        <end position="65"/>
    </location>
</feature>
<dbReference type="CDD" id="cd01324">
    <property type="entry name" value="cbb3_Oxidase_CcoQ"/>
    <property type="match status" value="1"/>
</dbReference>
<evidence type="ECO:0000313" key="3">
    <source>
        <dbReference type="EMBL" id="KKN96041.1"/>
    </source>
</evidence>
<reference evidence="3" key="1">
    <citation type="journal article" date="2015" name="Nature">
        <title>Complex archaea that bridge the gap between prokaryotes and eukaryotes.</title>
        <authorList>
            <person name="Spang A."/>
            <person name="Saw J.H."/>
            <person name="Jorgensen S.L."/>
            <person name="Zaremba-Niedzwiedzka K."/>
            <person name="Martijn J."/>
            <person name="Lind A.E."/>
            <person name="van Eijk R."/>
            <person name="Schleper C."/>
            <person name="Guy L."/>
            <person name="Ettema T.J."/>
        </authorList>
    </citation>
    <scope>NUCLEOTIDE SEQUENCE</scope>
</reference>
<comment type="caution">
    <text evidence="3">The sequence shown here is derived from an EMBL/GenBank/DDBJ whole genome shotgun (WGS) entry which is preliminary data.</text>
</comment>
<dbReference type="EMBL" id="LAZR01000067">
    <property type="protein sequence ID" value="KKN96041.1"/>
    <property type="molecule type" value="Genomic_DNA"/>
</dbReference>
<keyword evidence="2" id="KW-1133">Transmembrane helix</keyword>
<name>A0A0F9XAJ2_9ZZZZ</name>
<accession>A0A0F9XAJ2</accession>
<feature type="transmembrane region" description="Helical" evidence="2">
    <location>
        <begin position="6"/>
        <end position="26"/>
    </location>
</feature>
<keyword evidence="2" id="KW-0812">Transmembrane</keyword>
<keyword evidence="2" id="KW-0472">Membrane</keyword>
<organism evidence="3">
    <name type="scientific">marine sediment metagenome</name>
    <dbReference type="NCBI Taxonomy" id="412755"/>
    <lineage>
        <taxon>unclassified sequences</taxon>
        <taxon>metagenomes</taxon>
        <taxon>ecological metagenomes</taxon>
    </lineage>
</organism>
<dbReference type="AlphaFoldDB" id="A0A0F9XAJ2"/>
<dbReference type="Pfam" id="PF05545">
    <property type="entry name" value="FixQ"/>
    <property type="match status" value="1"/>
</dbReference>
<protein>
    <submittedName>
        <fullName evidence="3">Uncharacterized protein</fullName>
    </submittedName>
</protein>
<evidence type="ECO:0000256" key="2">
    <source>
        <dbReference type="SAM" id="Phobius"/>
    </source>
</evidence>
<sequence>MDINTVRGIATILVMLAFLGVVLWAYSSYKKKDFDEAAQLPFDDETEDEKAARVQKEEDARSNKK</sequence>
<evidence type="ECO:0000256" key="1">
    <source>
        <dbReference type="SAM" id="MobiDB-lite"/>
    </source>
</evidence>
<feature type="compositionally biased region" description="Basic and acidic residues" evidence="1">
    <location>
        <begin position="49"/>
        <end position="65"/>
    </location>
</feature>